<dbReference type="CDD" id="cd06225">
    <property type="entry name" value="HAMP"/>
    <property type="match status" value="1"/>
</dbReference>
<dbReference type="InterPro" id="IPR036097">
    <property type="entry name" value="HisK_dim/P_sf"/>
</dbReference>
<dbReference type="SUPFAM" id="SSF158472">
    <property type="entry name" value="HAMP domain-like"/>
    <property type="match status" value="1"/>
</dbReference>
<dbReference type="SMART" id="SM00304">
    <property type="entry name" value="HAMP"/>
    <property type="match status" value="1"/>
</dbReference>
<dbReference type="InterPro" id="IPR005467">
    <property type="entry name" value="His_kinase_dom"/>
</dbReference>
<sequence length="716" mass="79267">MERLHHLQPKILVFTFGASLVPVIFLVGAAWQFGHQPLKDLEKVRLNDQVQAFRGYTAASEKGLQDLAAGYAFWTDLYDAVQQRNRAWITKEVSDQLVFSTDVDAVKVTSQAGDVLGSRGAELQLPAVQERISRLVKTGKTTQDLIQTDVAPQAQSNSAAKLGPQRQVLMLSVAPIYQSDGKGASPGTLIVGQVLDAVWLQKFLTFSQPTTKLKIFSLQGQPIVASHSDLKLDVWEANHFSTEVLPKIRQGQSVYRIEPQSGLNTVYAPLMSSNRPVAIAKIQIVSGYFSQALTALSQLLWGGLGLATLLSIAIAHFLAKQISQPIKQLAERSQTLAAGDLSSPIPGMTAGGEIGQLACSYQEMAGSLKTLINDLEHRVAERTEELELARQTLEERVQERTEEVRQQHQQLQQAHDELQRLNTEVTAKAEQLSIALRNLQKAQAQLIQTEKMSSLGQLVAGVAHEINNPINFIYGNLPYISRYSRDLLDLVQQYTQRYGHDPEIQQRKDAIEFNFITTDLPKILTSMETGADRIRQIILSLRNFSRLDEAEMKPANLHEGIDSTLLILQHRLNEEAHNFSSIQVIKQYGPLPPVECYPRQLNQVFMNLLSNAIDALESCSRPDKQILIQTQMCPDNQVQVSIRDNGPGIPSEIQEKLFDPFFTTKPVGKGTGLGLTVAYQILERHQGQIHVISTPGAGTEVTIDLPQAATSLPIAV</sequence>
<comment type="caution">
    <text evidence="12">The sequence shown here is derived from an EMBL/GenBank/DDBJ whole genome shotgun (WGS) entry which is preliminary data.</text>
</comment>
<comment type="catalytic activity">
    <reaction evidence="1">
        <text>ATP + protein L-histidine = ADP + protein N-phospho-L-histidine.</text>
        <dbReference type="EC" id="2.7.13.3"/>
    </reaction>
</comment>
<evidence type="ECO:0000256" key="1">
    <source>
        <dbReference type="ARBA" id="ARBA00000085"/>
    </source>
</evidence>
<keyword evidence="6" id="KW-0418">Kinase</keyword>
<dbReference type="PROSITE" id="PS50885">
    <property type="entry name" value="HAMP"/>
    <property type="match status" value="1"/>
</dbReference>
<dbReference type="InterPro" id="IPR003660">
    <property type="entry name" value="HAMP_dom"/>
</dbReference>
<keyword evidence="13" id="KW-1185">Reference proteome</keyword>
<dbReference type="InterPro" id="IPR003594">
    <property type="entry name" value="HATPase_dom"/>
</dbReference>
<feature type="coiled-coil region" evidence="8">
    <location>
        <begin position="372"/>
        <end position="452"/>
    </location>
</feature>
<dbReference type="GO" id="GO:0005524">
    <property type="term" value="F:ATP binding"/>
    <property type="evidence" value="ECO:0007669"/>
    <property type="project" value="UniProtKB-KW"/>
</dbReference>
<dbReference type="CDD" id="cd00082">
    <property type="entry name" value="HisKA"/>
    <property type="match status" value="1"/>
</dbReference>
<reference evidence="12 13" key="1">
    <citation type="submission" date="2022-04" db="EMBL/GenBank/DDBJ databases">
        <title>Positive selection, recombination, and allopatry shape intraspecific diversity of widespread and dominant cyanobacteria.</title>
        <authorList>
            <person name="Wei J."/>
            <person name="Shu W."/>
            <person name="Hu C."/>
        </authorList>
    </citation>
    <scope>NUCLEOTIDE SEQUENCE [LARGE SCALE GENOMIC DNA]</scope>
    <source>
        <strain evidence="12 13">GB2-A4</strain>
    </source>
</reference>
<evidence type="ECO:0000256" key="9">
    <source>
        <dbReference type="SAM" id="Phobius"/>
    </source>
</evidence>
<comment type="subcellular location">
    <subcellularLocation>
        <location evidence="2">Membrane</location>
    </subcellularLocation>
</comment>
<keyword evidence="7" id="KW-0902">Two-component regulatory system</keyword>
<keyword evidence="4" id="KW-0597">Phosphoprotein</keyword>
<protein>
    <recommendedName>
        <fullName evidence="3">histidine kinase</fullName>
        <ecNumber evidence="3">2.7.13.3</ecNumber>
    </recommendedName>
</protein>
<dbReference type="SMART" id="SM00388">
    <property type="entry name" value="HisKA"/>
    <property type="match status" value="1"/>
</dbReference>
<dbReference type="Proteomes" id="UP001464891">
    <property type="component" value="Unassembled WGS sequence"/>
</dbReference>
<feature type="domain" description="HAMP" evidence="11">
    <location>
        <begin position="320"/>
        <end position="373"/>
    </location>
</feature>
<evidence type="ECO:0000256" key="4">
    <source>
        <dbReference type="ARBA" id="ARBA00022553"/>
    </source>
</evidence>
<keyword evidence="5" id="KW-0808">Transferase</keyword>
<dbReference type="Gene3D" id="3.30.565.10">
    <property type="entry name" value="Histidine kinase-like ATPase, C-terminal domain"/>
    <property type="match status" value="1"/>
</dbReference>
<evidence type="ECO:0000313" key="12">
    <source>
        <dbReference type="EMBL" id="MEP0818150.1"/>
    </source>
</evidence>
<evidence type="ECO:0000256" key="7">
    <source>
        <dbReference type="ARBA" id="ARBA00023012"/>
    </source>
</evidence>
<evidence type="ECO:0000259" key="10">
    <source>
        <dbReference type="PROSITE" id="PS50109"/>
    </source>
</evidence>
<dbReference type="PANTHER" id="PTHR43065:SF50">
    <property type="entry name" value="HISTIDINE KINASE"/>
    <property type="match status" value="1"/>
</dbReference>
<accession>A0ABV0JAK8</accession>
<dbReference type="Pfam" id="PF00672">
    <property type="entry name" value="HAMP"/>
    <property type="match status" value="1"/>
</dbReference>
<evidence type="ECO:0000256" key="3">
    <source>
        <dbReference type="ARBA" id="ARBA00012438"/>
    </source>
</evidence>
<dbReference type="SMART" id="SM00387">
    <property type="entry name" value="HATPase_c"/>
    <property type="match status" value="1"/>
</dbReference>
<dbReference type="InterPro" id="IPR036890">
    <property type="entry name" value="HATPase_C_sf"/>
</dbReference>
<keyword evidence="12" id="KW-0067">ATP-binding</keyword>
<dbReference type="Gene3D" id="6.10.340.10">
    <property type="match status" value="1"/>
</dbReference>
<evidence type="ECO:0000256" key="5">
    <source>
        <dbReference type="ARBA" id="ARBA00022679"/>
    </source>
</evidence>
<dbReference type="EMBL" id="JAMPKM010000007">
    <property type="protein sequence ID" value="MEP0818150.1"/>
    <property type="molecule type" value="Genomic_DNA"/>
</dbReference>
<dbReference type="Pfam" id="PF05228">
    <property type="entry name" value="CHASE4"/>
    <property type="match status" value="1"/>
</dbReference>
<organism evidence="12 13">
    <name type="scientific">Trichocoleus desertorum GB2-A4</name>
    <dbReference type="NCBI Taxonomy" id="2933944"/>
    <lineage>
        <taxon>Bacteria</taxon>
        <taxon>Bacillati</taxon>
        <taxon>Cyanobacteriota</taxon>
        <taxon>Cyanophyceae</taxon>
        <taxon>Leptolyngbyales</taxon>
        <taxon>Trichocoleusaceae</taxon>
        <taxon>Trichocoleus</taxon>
    </lineage>
</organism>
<keyword evidence="9" id="KW-1133">Transmembrane helix</keyword>
<feature type="transmembrane region" description="Helical" evidence="9">
    <location>
        <begin position="12"/>
        <end position="33"/>
    </location>
</feature>
<name>A0ABV0JAK8_9CYAN</name>
<evidence type="ECO:0000259" key="11">
    <source>
        <dbReference type="PROSITE" id="PS50885"/>
    </source>
</evidence>
<dbReference type="InterPro" id="IPR004358">
    <property type="entry name" value="Sig_transdc_His_kin-like_C"/>
</dbReference>
<dbReference type="PANTHER" id="PTHR43065">
    <property type="entry name" value="SENSOR HISTIDINE KINASE"/>
    <property type="match status" value="1"/>
</dbReference>
<dbReference type="SUPFAM" id="SSF55874">
    <property type="entry name" value="ATPase domain of HSP90 chaperone/DNA topoisomerase II/histidine kinase"/>
    <property type="match status" value="1"/>
</dbReference>
<dbReference type="RefSeq" id="WP_199298897.1">
    <property type="nucleotide sequence ID" value="NZ_JAMPKM010000007.1"/>
</dbReference>
<dbReference type="PROSITE" id="PS50109">
    <property type="entry name" value="HIS_KIN"/>
    <property type="match status" value="1"/>
</dbReference>
<dbReference type="InterPro" id="IPR007892">
    <property type="entry name" value="CHASE4"/>
</dbReference>
<feature type="domain" description="Histidine kinase" evidence="10">
    <location>
        <begin position="461"/>
        <end position="709"/>
    </location>
</feature>
<dbReference type="PRINTS" id="PR00344">
    <property type="entry name" value="BCTRLSENSOR"/>
</dbReference>
<dbReference type="InterPro" id="IPR003661">
    <property type="entry name" value="HisK_dim/P_dom"/>
</dbReference>
<keyword evidence="12" id="KW-0547">Nucleotide-binding</keyword>
<dbReference type="EC" id="2.7.13.3" evidence="3"/>
<keyword evidence="9" id="KW-0472">Membrane</keyword>
<evidence type="ECO:0000256" key="6">
    <source>
        <dbReference type="ARBA" id="ARBA00022777"/>
    </source>
</evidence>
<evidence type="ECO:0000256" key="8">
    <source>
        <dbReference type="SAM" id="Coils"/>
    </source>
</evidence>
<keyword evidence="9" id="KW-0812">Transmembrane</keyword>
<dbReference type="Pfam" id="PF02518">
    <property type="entry name" value="HATPase_c"/>
    <property type="match status" value="1"/>
</dbReference>
<keyword evidence="8" id="KW-0175">Coiled coil</keyword>
<gene>
    <name evidence="12" type="ORF">NC998_13695</name>
</gene>
<proteinExistence type="predicted"/>
<evidence type="ECO:0000313" key="13">
    <source>
        <dbReference type="Proteomes" id="UP001464891"/>
    </source>
</evidence>
<dbReference type="Gene3D" id="1.10.287.130">
    <property type="match status" value="1"/>
</dbReference>
<dbReference type="SUPFAM" id="SSF47384">
    <property type="entry name" value="Homodimeric domain of signal transducing histidine kinase"/>
    <property type="match status" value="1"/>
</dbReference>
<evidence type="ECO:0000256" key="2">
    <source>
        <dbReference type="ARBA" id="ARBA00004370"/>
    </source>
</evidence>